<keyword evidence="3 6" id="KW-0812">Transmembrane</keyword>
<protein>
    <submittedName>
        <fullName evidence="9">Uncharacterized protein</fullName>
    </submittedName>
</protein>
<evidence type="ECO:0000256" key="8">
    <source>
        <dbReference type="SAM" id="MobiDB-lite"/>
    </source>
</evidence>
<evidence type="ECO:0000256" key="7">
    <source>
        <dbReference type="RuleBase" id="RU000488"/>
    </source>
</evidence>
<proteinExistence type="inferred from homology"/>
<keyword evidence="10" id="KW-1185">Reference proteome</keyword>
<evidence type="ECO:0000313" key="9">
    <source>
        <dbReference type="EMBL" id="KAI5073361.1"/>
    </source>
</evidence>
<feature type="region of interest" description="Disordered" evidence="8">
    <location>
        <begin position="1"/>
        <end position="24"/>
    </location>
</feature>
<sequence length="239" mass="26029">MVSQTEATTSRIQKEHARHHSSAKEDFSFHGNVGFCQISPLYASGEESAASTLATLTKEAKLATVEVKALGDKALAVCKSLIAGGVVGRVSRSAVAPLEQFKILLQAQNPLKTKYNGTASSAIKWLYRRETGQEDAELTPFLRLGVGACATMSARYPMELVRGRLVVQTKDSPMHCRGMFHEASMIMKEEGPLAIYKGFGALYKVLLPNFVKVVPSIVLVFLTYEGMKDLLGVECQISD</sequence>
<evidence type="ECO:0000256" key="3">
    <source>
        <dbReference type="ARBA" id="ARBA00022692"/>
    </source>
</evidence>
<dbReference type="EMBL" id="JABFUD020000011">
    <property type="protein sequence ID" value="KAI5073361.1"/>
    <property type="molecule type" value="Genomic_DNA"/>
</dbReference>
<evidence type="ECO:0000256" key="4">
    <source>
        <dbReference type="ARBA" id="ARBA00022737"/>
    </source>
</evidence>
<dbReference type="PRINTS" id="PR00926">
    <property type="entry name" value="MITOCARRIER"/>
</dbReference>
<feature type="repeat" description="Solcar" evidence="6">
    <location>
        <begin position="135"/>
        <end position="230"/>
    </location>
</feature>
<dbReference type="InterPro" id="IPR002067">
    <property type="entry name" value="MCP"/>
</dbReference>
<dbReference type="InterPro" id="IPR023395">
    <property type="entry name" value="MCP_dom_sf"/>
</dbReference>
<dbReference type="SUPFAM" id="SSF103506">
    <property type="entry name" value="Mitochondrial carrier"/>
    <property type="match status" value="1"/>
</dbReference>
<dbReference type="OrthoDB" id="270584at2759"/>
<gene>
    <name evidence="9" type="ORF">GOP47_0011374</name>
</gene>
<keyword evidence="5 6" id="KW-0472">Membrane</keyword>
<reference evidence="9" key="1">
    <citation type="submission" date="2021-01" db="EMBL/GenBank/DDBJ databases">
        <title>Adiantum capillus-veneris genome.</title>
        <authorList>
            <person name="Fang Y."/>
            <person name="Liao Q."/>
        </authorList>
    </citation>
    <scope>NUCLEOTIDE SEQUENCE</scope>
    <source>
        <strain evidence="9">H3</strain>
        <tissue evidence="9">Leaf</tissue>
    </source>
</reference>
<evidence type="ECO:0000256" key="6">
    <source>
        <dbReference type="PROSITE-ProRule" id="PRU00282"/>
    </source>
</evidence>
<keyword evidence="4" id="KW-0677">Repeat</keyword>
<evidence type="ECO:0000313" key="10">
    <source>
        <dbReference type="Proteomes" id="UP000886520"/>
    </source>
</evidence>
<evidence type="ECO:0000256" key="5">
    <source>
        <dbReference type="ARBA" id="ARBA00023136"/>
    </source>
</evidence>
<dbReference type="Proteomes" id="UP000886520">
    <property type="component" value="Chromosome 11"/>
</dbReference>
<dbReference type="PROSITE" id="PS50920">
    <property type="entry name" value="SOLCAR"/>
    <property type="match status" value="1"/>
</dbReference>
<dbReference type="GO" id="GO:0016020">
    <property type="term" value="C:membrane"/>
    <property type="evidence" value="ECO:0007669"/>
    <property type="project" value="UniProtKB-SubCell"/>
</dbReference>
<feature type="compositionally biased region" description="Polar residues" evidence="8">
    <location>
        <begin position="1"/>
        <end position="11"/>
    </location>
</feature>
<dbReference type="GO" id="GO:0055085">
    <property type="term" value="P:transmembrane transport"/>
    <property type="evidence" value="ECO:0007669"/>
    <property type="project" value="InterPro"/>
</dbReference>
<comment type="caution">
    <text evidence="9">The sequence shown here is derived from an EMBL/GenBank/DDBJ whole genome shotgun (WGS) entry which is preliminary data.</text>
</comment>
<accession>A0A9D4ZHT1</accession>
<comment type="similarity">
    <text evidence="7">Belongs to the mitochondrial carrier (TC 2.A.29) family.</text>
</comment>
<dbReference type="PANTHER" id="PTHR24089">
    <property type="entry name" value="SOLUTE CARRIER FAMILY 25"/>
    <property type="match status" value="1"/>
</dbReference>
<evidence type="ECO:0000256" key="2">
    <source>
        <dbReference type="ARBA" id="ARBA00022448"/>
    </source>
</evidence>
<dbReference type="AlphaFoldDB" id="A0A9D4ZHT1"/>
<dbReference type="Pfam" id="PF00153">
    <property type="entry name" value="Mito_carr"/>
    <property type="match status" value="2"/>
</dbReference>
<evidence type="ECO:0000256" key="1">
    <source>
        <dbReference type="ARBA" id="ARBA00004141"/>
    </source>
</evidence>
<dbReference type="InterPro" id="IPR018108">
    <property type="entry name" value="MCP_transmembrane"/>
</dbReference>
<dbReference type="Gene3D" id="1.50.40.10">
    <property type="entry name" value="Mitochondrial carrier domain"/>
    <property type="match status" value="1"/>
</dbReference>
<comment type="subcellular location">
    <subcellularLocation>
        <location evidence="1">Membrane</location>
        <topology evidence="1">Multi-pass membrane protein</topology>
    </subcellularLocation>
</comment>
<organism evidence="9 10">
    <name type="scientific">Adiantum capillus-veneris</name>
    <name type="common">Maidenhair fern</name>
    <dbReference type="NCBI Taxonomy" id="13818"/>
    <lineage>
        <taxon>Eukaryota</taxon>
        <taxon>Viridiplantae</taxon>
        <taxon>Streptophyta</taxon>
        <taxon>Embryophyta</taxon>
        <taxon>Tracheophyta</taxon>
        <taxon>Polypodiopsida</taxon>
        <taxon>Polypodiidae</taxon>
        <taxon>Polypodiales</taxon>
        <taxon>Pteridineae</taxon>
        <taxon>Pteridaceae</taxon>
        <taxon>Vittarioideae</taxon>
        <taxon>Adiantum</taxon>
    </lineage>
</organism>
<keyword evidence="2 7" id="KW-0813">Transport</keyword>
<name>A0A9D4ZHT1_ADICA</name>